<proteinExistence type="predicted"/>
<evidence type="ECO:0000313" key="3">
    <source>
        <dbReference type="Proteomes" id="UP001597114"/>
    </source>
</evidence>
<reference evidence="3" key="1">
    <citation type="journal article" date="2019" name="Int. J. Syst. Evol. Microbiol.">
        <title>The Global Catalogue of Microorganisms (GCM) 10K type strain sequencing project: providing services to taxonomists for standard genome sequencing and annotation.</title>
        <authorList>
            <consortium name="The Broad Institute Genomics Platform"/>
            <consortium name="The Broad Institute Genome Sequencing Center for Infectious Disease"/>
            <person name="Wu L."/>
            <person name="Ma J."/>
        </authorList>
    </citation>
    <scope>NUCLEOTIDE SEQUENCE [LARGE SCALE GENOMIC DNA]</scope>
    <source>
        <strain evidence="3">CCM 7043</strain>
    </source>
</reference>
<dbReference type="InterPro" id="IPR036390">
    <property type="entry name" value="WH_DNA-bd_sf"/>
</dbReference>
<evidence type="ECO:0000259" key="1">
    <source>
        <dbReference type="Pfam" id="PF03551"/>
    </source>
</evidence>
<accession>A0ABW4EP68</accession>
<dbReference type="EMBL" id="JBHUCO010000007">
    <property type="protein sequence ID" value="MFD1517213.1"/>
    <property type="molecule type" value="Genomic_DNA"/>
</dbReference>
<dbReference type="Proteomes" id="UP001597114">
    <property type="component" value="Unassembled WGS sequence"/>
</dbReference>
<dbReference type="PANTHER" id="PTHR43252">
    <property type="entry name" value="TRANSCRIPTIONAL REGULATOR YQJI"/>
    <property type="match status" value="1"/>
</dbReference>
<name>A0ABW4EP68_9PSEU</name>
<dbReference type="InterPro" id="IPR036388">
    <property type="entry name" value="WH-like_DNA-bd_sf"/>
</dbReference>
<protein>
    <submittedName>
        <fullName evidence="2">PadR family transcriptional regulator</fullName>
    </submittedName>
</protein>
<comment type="caution">
    <text evidence="2">The sequence shown here is derived from an EMBL/GenBank/DDBJ whole genome shotgun (WGS) entry which is preliminary data.</text>
</comment>
<dbReference type="Gene3D" id="1.10.10.10">
    <property type="entry name" value="Winged helix-like DNA-binding domain superfamily/Winged helix DNA-binding domain"/>
    <property type="match status" value="1"/>
</dbReference>
<dbReference type="InterPro" id="IPR005149">
    <property type="entry name" value="Tscrpt_reg_PadR_N"/>
</dbReference>
<keyword evidence="3" id="KW-1185">Reference proteome</keyword>
<dbReference type="SUPFAM" id="SSF46785">
    <property type="entry name" value="Winged helix' DNA-binding domain"/>
    <property type="match status" value="1"/>
</dbReference>
<gene>
    <name evidence="2" type="ORF">ACFSJD_06940</name>
</gene>
<feature type="domain" description="Transcription regulator PadR N-terminal" evidence="1">
    <location>
        <begin position="14"/>
        <end position="81"/>
    </location>
</feature>
<organism evidence="2 3">
    <name type="scientific">Pseudonocardia yunnanensis</name>
    <dbReference type="NCBI Taxonomy" id="58107"/>
    <lineage>
        <taxon>Bacteria</taxon>
        <taxon>Bacillati</taxon>
        <taxon>Actinomycetota</taxon>
        <taxon>Actinomycetes</taxon>
        <taxon>Pseudonocardiales</taxon>
        <taxon>Pseudonocardiaceae</taxon>
        <taxon>Pseudonocardia</taxon>
    </lineage>
</organism>
<dbReference type="PANTHER" id="PTHR43252:SF7">
    <property type="entry name" value="TRANSCRIPTIONAL REGULATOR YQJI"/>
    <property type="match status" value="1"/>
</dbReference>
<dbReference type="RefSeq" id="WP_344718953.1">
    <property type="nucleotide sequence ID" value="NZ_BAAAUS010000002.1"/>
</dbReference>
<sequence>MHESYVRAHLDLLLLAVIRDEPGNATAVMRELRERSGGRFTPSSQLVYAALHHLERNRLVQLADPARRRYELTDSGRRSLATKRKAWESFVKGVQGVVRRPVA</sequence>
<dbReference type="Pfam" id="PF03551">
    <property type="entry name" value="PadR"/>
    <property type="match status" value="1"/>
</dbReference>
<evidence type="ECO:0000313" key="2">
    <source>
        <dbReference type="EMBL" id="MFD1517213.1"/>
    </source>
</evidence>